<dbReference type="SUPFAM" id="SSF49764">
    <property type="entry name" value="HSP20-like chaperones"/>
    <property type="match status" value="1"/>
</dbReference>
<gene>
    <name evidence="2" type="primary">hspA</name>
    <name evidence="2" type="ORF">SCFA_30083</name>
</gene>
<dbReference type="PROSITE" id="PS01031">
    <property type="entry name" value="SHSP"/>
    <property type="match status" value="1"/>
</dbReference>
<organism evidence="2">
    <name type="scientific">anaerobic digester metagenome</name>
    <dbReference type="NCBI Taxonomy" id="1263854"/>
    <lineage>
        <taxon>unclassified sequences</taxon>
        <taxon>metagenomes</taxon>
        <taxon>ecological metagenomes</taxon>
    </lineage>
</organism>
<dbReference type="InterPro" id="IPR008978">
    <property type="entry name" value="HSP20-like_chaperone"/>
</dbReference>
<evidence type="ECO:0000259" key="1">
    <source>
        <dbReference type="PROSITE" id="PS01031"/>
    </source>
</evidence>
<dbReference type="EMBL" id="CAADRM010000092">
    <property type="protein sequence ID" value="VFU14571.1"/>
    <property type="molecule type" value="Genomic_DNA"/>
</dbReference>
<dbReference type="InterPro" id="IPR002068">
    <property type="entry name" value="A-crystallin/Hsp20_dom"/>
</dbReference>
<protein>
    <submittedName>
        <fullName evidence="2">Spore protein SP21</fullName>
    </submittedName>
</protein>
<dbReference type="Gene3D" id="2.60.40.790">
    <property type="match status" value="1"/>
</dbReference>
<reference evidence="2" key="1">
    <citation type="submission" date="2019-03" db="EMBL/GenBank/DDBJ databases">
        <authorList>
            <person name="Hao L."/>
        </authorList>
    </citation>
    <scope>NUCLEOTIDE SEQUENCE</scope>
</reference>
<dbReference type="CDD" id="cd06464">
    <property type="entry name" value="ACD_sHsps-like"/>
    <property type="match status" value="1"/>
</dbReference>
<dbReference type="InterPro" id="IPR031107">
    <property type="entry name" value="Small_HSP"/>
</dbReference>
<proteinExistence type="predicted"/>
<dbReference type="PANTHER" id="PTHR11527">
    <property type="entry name" value="HEAT-SHOCK PROTEIN 20 FAMILY MEMBER"/>
    <property type="match status" value="1"/>
</dbReference>
<sequence>MGYQKRHPIRDILDLQDRMNRVFEESFRDSEHVRLPGRWNPQVDVAEDDEALYIRAELPGVKREDISLDLSDGVLTISGSKPFTHDNRSENYYMIERQYGTFRRTFNIPRAVDVHTIQAKLEKGILEVRVPKLNDIGGRKIPIIER</sequence>
<accession>A0A485LZJ6</accession>
<dbReference type="Pfam" id="PF00011">
    <property type="entry name" value="HSP20"/>
    <property type="match status" value="1"/>
</dbReference>
<dbReference type="AlphaFoldDB" id="A0A485LZJ6"/>
<feature type="domain" description="SHSP" evidence="1">
    <location>
        <begin position="34"/>
        <end position="146"/>
    </location>
</feature>
<evidence type="ECO:0000313" key="2">
    <source>
        <dbReference type="EMBL" id="VFU14571.1"/>
    </source>
</evidence>
<name>A0A485LZJ6_9ZZZZ</name>